<evidence type="ECO:0000313" key="2">
    <source>
        <dbReference type="EMBL" id="UXE62971.1"/>
    </source>
</evidence>
<dbReference type="Proteomes" id="UP001065613">
    <property type="component" value="Chromosome"/>
</dbReference>
<protein>
    <recommendedName>
        <fullName evidence="1">Tox-PL-2 domain-containing protein</fullName>
    </recommendedName>
</protein>
<organism evidence="2">
    <name type="scientific">Woronichinia naegeliana WA131</name>
    <dbReference type="NCBI Taxonomy" id="2824559"/>
    <lineage>
        <taxon>Bacteria</taxon>
        <taxon>Bacillati</taxon>
        <taxon>Cyanobacteriota</taxon>
        <taxon>Cyanophyceae</taxon>
        <taxon>Synechococcales</taxon>
        <taxon>Coelosphaeriaceae</taxon>
        <taxon>Woronichinia</taxon>
    </lineage>
</organism>
<sequence length="82" mass="9548">MEQFTNSQIYEEIGNIVSQFSLYQCQDCAKTVLNWLAENDIEGKLLQLRTRYNDENYIISDRLSNEQAITTNGKYYGVEVRG</sequence>
<feature type="domain" description="Tox-PL-2" evidence="1">
    <location>
        <begin position="10"/>
        <end position="80"/>
    </location>
</feature>
<dbReference type="KEGG" id="wna:KA717_09930"/>
<accession>A0A977KZU7</accession>
<name>A0A977KZU7_9CYAN</name>
<dbReference type="InterPro" id="IPR028910">
    <property type="entry name" value="Tox-PL-2_dom"/>
</dbReference>
<dbReference type="AlphaFoldDB" id="A0A977KZU7"/>
<gene>
    <name evidence="2" type="ORF">KA717_09930</name>
</gene>
<proteinExistence type="predicted"/>
<dbReference type="Pfam" id="PF15643">
    <property type="entry name" value="Tox-PL-2"/>
    <property type="match status" value="1"/>
</dbReference>
<dbReference type="EMBL" id="CP073041">
    <property type="protein sequence ID" value="UXE62971.1"/>
    <property type="molecule type" value="Genomic_DNA"/>
</dbReference>
<evidence type="ECO:0000259" key="1">
    <source>
        <dbReference type="Pfam" id="PF15643"/>
    </source>
</evidence>
<reference evidence="2" key="1">
    <citation type="submission" date="2021-04" db="EMBL/GenBank/DDBJ databases">
        <title>Genome sequence of Woronichinia naegeliana from Washington state freshwater lake bloom.</title>
        <authorList>
            <person name="Dreher T.W."/>
        </authorList>
    </citation>
    <scope>NUCLEOTIDE SEQUENCE</scope>
    <source>
        <strain evidence="2">WA131</strain>
    </source>
</reference>